<dbReference type="InterPro" id="IPR036526">
    <property type="entry name" value="C-N_Hydrolase_sf"/>
</dbReference>
<keyword evidence="3 8" id="KW-0808">Transferase</keyword>
<comment type="catalytic activity">
    <reaction evidence="8">
        <text>N-terminal S-1,2-diacyl-sn-glyceryl-L-cysteinyl-[lipoprotein] + a glycerophospholipid = N-acyl-S-1,2-diacyl-sn-glyceryl-L-cysteinyl-[lipoprotein] + a 2-acyl-sn-glycero-3-phospholipid + H(+)</text>
        <dbReference type="Rhea" id="RHEA:48228"/>
        <dbReference type="Rhea" id="RHEA-COMP:14681"/>
        <dbReference type="Rhea" id="RHEA-COMP:14684"/>
        <dbReference type="ChEBI" id="CHEBI:15378"/>
        <dbReference type="ChEBI" id="CHEBI:136912"/>
        <dbReference type="ChEBI" id="CHEBI:140656"/>
        <dbReference type="ChEBI" id="CHEBI:140657"/>
        <dbReference type="ChEBI" id="CHEBI:140660"/>
        <dbReference type="EC" id="2.3.1.269"/>
    </reaction>
</comment>
<protein>
    <recommendedName>
        <fullName evidence="8">Apolipoprotein N-acyltransferase</fullName>
        <shortName evidence="8">ALP N-acyltransferase</shortName>
        <ecNumber evidence="8">2.3.1.269</ecNumber>
    </recommendedName>
</protein>
<dbReference type="Pfam" id="PF00795">
    <property type="entry name" value="CN_hydrolase"/>
    <property type="match status" value="1"/>
</dbReference>
<dbReference type="Proteomes" id="UP000431744">
    <property type="component" value="Unassembled WGS sequence"/>
</dbReference>
<dbReference type="InterPro" id="IPR004563">
    <property type="entry name" value="Apolipo_AcylTrfase"/>
</dbReference>
<feature type="domain" description="CN hydrolase" evidence="9">
    <location>
        <begin position="236"/>
        <end position="490"/>
    </location>
</feature>
<dbReference type="SUPFAM" id="SSF56317">
    <property type="entry name" value="Carbon-nitrogen hydrolase"/>
    <property type="match status" value="1"/>
</dbReference>
<dbReference type="InterPro" id="IPR003010">
    <property type="entry name" value="C-N_Hydrolase"/>
</dbReference>
<keyword evidence="7 8" id="KW-0012">Acyltransferase</keyword>
<dbReference type="EMBL" id="WBJY01000001">
    <property type="protein sequence ID" value="KAB1650574.1"/>
    <property type="molecule type" value="Genomic_DNA"/>
</dbReference>
<evidence type="ECO:0000256" key="3">
    <source>
        <dbReference type="ARBA" id="ARBA00022679"/>
    </source>
</evidence>
<dbReference type="NCBIfam" id="TIGR00546">
    <property type="entry name" value="lnt"/>
    <property type="match status" value="1"/>
</dbReference>
<keyword evidence="2 8" id="KW-1003">Cell membrane</keyword>
<dbReference type="EC" id="2.3.1.269" evidence="8"/>
<feature type="transmembrane region" description="Helical" evidence="8">
    <location>
        <begin position="148"/>
        <end position="169"/>
    </location>
</feature>
<evidence type="ECO:0000256" key="5">
    <source>
        <dbReference type="ARBA" id="ARBA00022989"/>
    </source>
</evidence>
<dbReference type="UniPathway" id="UPA00666"/>
<dbReference type="GO" id="GO:0042158">
    <property type="term" value="P:lipoprotein biosynthetic process"/>
    <property type="evidence" value="ECO:0007669"/>
    <property type="project" value="UniProtKB-UniRule"/>
</dbReference>
<dbReference type="GO" id="GO:0005886">
    <property type="term" value="C:plasma membrane"/>
    <property type="evidence" value="ECO:0007669"/>
    <property type="project" value="UniProtKB-SubCell"/>
</dbReference>
<dbReference type="CDD" id="cd07571">
    <property type="entry name" value="ALP_N-acyl_transferase"/>
    <property type="match status" value="1"/>
</dbReference>
<evidence type="ECO:0000256" key="2">
    <source>
        <dbReference type="ARBA" id="ARBA00022475"/>
    </source>
</evidence>
<dbReference type="InterPro" id="IPR045378">
    <property type="entry name" value="LNT_N"/>
</dbReference>
<evidence type="ECO:0000256" key="4">
    <source>
        <dbReference type="ARBA" id="ARBA00022692"/>
    </source>
</evidence>
<feature type="transmembrane region" description="Helical" evidence="8">
    <location>
        <begin position="17"/>
        <end position="34"/>
    </location>
</feature>
<dbReference type="OrthoDB" id="9804277at2"/>
<dbReference type="Gene3D" id="3.60.110.10">
    <property type="entry name" value="Carbon-nitrogen hydrolase"/>
    <property type="match status" value="1"/>
</dbReference>
<keyword evidence="6 8" id="KW-0472">Membrane</keyword>
<dbReference type="GO" id="GO:0016410">
    <property type="term" value="F:N-acyltransferase activity"/>
    <property type="evidence" value="ECO:0007669"/>
    <property type="project" value="UniProtKB-UniRule"/>
</dbReference>
<feature type="transmembrane region" description="Helical" evidence="8">
    <location>
        <begin position="69"/>
        <end position="94"/>
    </location>
</feature>
<dbReference type="HAMAP" id="MF_01148">
    <property type="entry name" value="Lnt"/>
    <property type="match status" value="1"/>
</dbReference>
<comment type="function">
    <text evidence="8">Catalyzes the phospholipid dependent N-acylation of the N-terminal cysteine of apolipoprotein, the last step in lipoprotein maturation.</text>
</comment>
<gene>
    <name evidence="8 10" type="primary">lnt</name>
    <name evidence="10" type="ORF">F8O04_08355</name>
</gene>
<evidence type="ECO:0000256" key="6">
    <source>
        <dbReference type="ARBA" id="ARBA00023136"/>
    </source>
</evidence>
<feature type="transmembrane region" description="Helical" evidence="8">
    <location>
        <begin position="41"/>
        <end position="63"/>
    </location>
</feature>
<evidence type="ECO:0000256" key="1">
    <source>
        <dbReference type="ARBA" id="ARBA00004651"/>
    </source>
</evidence>
<evidence type="ECO:0000313" key="10">
    <source>
        <dbReference type="EMBL" id="KAB1650574.1"/>
    </source>
</evidence>
<keyword evidence="11" id="KW-1185">Reference proteome</keyword>
<comment type="caution">
    <text evidence="10">The sequence shown here is derived from an EMBL/GenBank/DDBJ whole genome shotgun (WGS) entry which is preliminary data.</text>
</comment>
<evidence type="ECO:0000313" key="11">
    <source>
        <dbReference type="Proteomes" id="UP000431744"/>
    </source>
</evidence>
<comment type="pathway">
    <text evidence="8">Protein modification; lipoprotein biosynthesis (N-acyl transfer).</text>
</comment>
<dbReference type="AlphaFoldDB" id="A0A6H9WVL6"/>
<feature type="transmembrane region" description="Helical" evidence="8">
    <location>
        <begin position="106"/>
        <end position="128"/>
    </location>
</feature>
<dbReference type="PROSITE" id="PS50263">
    <property type="entry name" value="CN_HYDROLASE"/>
    <property type="match status" value="1"/>
</dbReference>
<dbReference type="Pfam" id="PF20154">
    <property type="entry name" value="LNT_N"/>
    <property type="match status" value="1"/>
</dbReference>
<comment type="similarity">
    <text evidence="8">Belongs to the CN hydrolase family. Apolipoprotein N-acyltransferase subfamily.</text>
</comment>
<comment type="subcellular location">
    <subcellularLocation>
        <location evidence="1 8">Cell membrane</location>
        <topology evidence="1 8">Multi-pass membrane protein</topology>
    </subcellularLocation>
</comment>
<reference evidence="10 11" key="1">
    <citation type="submission" date="2019-09" db="EMBL/GenBank/DDBJ databases">
        <title>Phylogeny of genus Pseudoclavibacter and closely related genus.</title>
        <authorList>
            <person name="Li Y."/>
        </authorList>
    </citation>
    <scope>NUCLEOTIDE SEQUENCE [LARGE SCALE GENOMIC DNA]</scope>
    <source>
        <strain evidence="10 11">EGI 60007</strain>
    </source>
</reference>
<feature type="transmembrane region" description="Helical" evidence="8">
    <location>
        <begin position="204"/>
        <end position="223"/>
    </location>
</feature>
<accession>A0A6H9WVL6</accession>
<dbReference type="PANTHER" id="PTHR38686:SF1">
    <property type="entry name" value="APOLIPOPROTEIN N-ACYLTRANSFERASE"/>
    <property type="match status" value="1"/>
</dbReference>
<evidence type="ECO:0000259" key="9">
    <source>
        <dbReference type="PROSITE" id="PS50263"/>
    </source>
</evidence>
<sequence>MSALAGFVLSWAFPAPGWWFLAPIGVAGMLLPLVGRTVRGALAVGFTGGLAFYGDLISWATLFLGPVPYGALTVLMAIWVAIGAALISSAYRWLPRRWPGRAGRLVALPIAVAGLWTLREAVASTWPYGGFAWGRVAQSQSASPFGDLVSWLGLSGLSFVLVALTALAVEWGLHAARWRSDAAPALAPIATTPRARRESRARSAASAAIAACAVALIAAVPTFPVTQTGTIRIGAVQGATPEAAYFIPNERRDVFDAHALATGLIALDADLDLLLWPEGSMSSSSPLFNPDVARELSILSARYGVPILANTVTVRPGESEGDDQYFNTQFVWDGSAPSAPGWTGQTVDKQHPIPFGEYIPDRDFWYPLAPDLIGLVQRGYTPGEGPAVLDVAGVRAGTFICYDIVDDGVIHDAVTAGSTVLLAPTNNADFGRTDELDQQLAFARLRAMETGRAIVQVSTVGNSAAYGPDGTELASLTQYVPGAMVVDVPLSETTTPAVAFGRAIEWLLAGAGLALLLGARGAAAMPRRRRSGNE</sequence>
<proteinExistence type="inferred from homology"/>
<name>A0A6H9WVL6_9MICO</name>
<organism evidence="10 11">
    <name type="scientific">Pseudoclavibacter endophyticus</name>
    <dbReference type="NCBI Taxonomy" id="1778590"/>
    <lineage>
        <taxon>Bacteria</taxon>
        <taxon>Bacillati</taxon>
        <taxon>Actinomycetota</taxon>
        <taxon>Actinomycetes</taxon>
        <taxon>Micrococcales</taxon>
        <taxon>Microbacteriaceae</taxon>
        <taxon>Pseudoclavibacter</taxon>
    </lineage>
</organism>
<evidence type="ECO:0000256" key="7">
    <source>
        <dbReference type="ARBA" id="ARBA00023315"/>
    </source>
</evidence>
<evidence type="ECO:0000256" key="8">
    <source>
        <dbReference type="HAMAP-Rule" id="MF_01148"/>
    </source>
</evidence>
<keyword evidence="5 8" id="KW-1133">Transmembrane helix</keyword>
<keyword evidence="4 8" id="KW-0812">Transmembrane</keyword>
<dbReference type="PANTHER" id="PTHR38686">
    <property type="entry name" value="APOLIPOPROTEIN N-ACYLTRANSFERASE"/>
    <property type="match status" value="1"/>
</dbReference>
<keyword evidence="10" id="KW-0449">Lipoprotein</keyword>